<feature type="compositionally biased region" description="Polar residues" evidence="1">
    <location>
        <begin position="38"/>
        <end position="55"/>
    </location>
</feature>
<feature type="region of interest" description="Disordered" evidence="1">
    <location>
        <begin position="1"/>
        <end position="58"/>
    </location>
</feature>
<evidence type="ECO:0000313" key="3">
    <source>
        <dbReference type="Proteomes" id="UP001194580"/>
    </source>
</evidence>
<feature type="compositionally biased region" description="Acidic residues" evidence="1">
    <location>
        <begin position="7"/>
        <end position="30"/>
    </location>
</feature>
<sequence length="218" mass="24607">MHKEASVDEYLDNGSGSEEEELADNEDDSWYEDHINNNDKSAQGDASQFTPSMRSLSDRGLPKSVNYVWLNGKFVNTAVDPAKTKGKAHEKGKGKAMSIEEQELEFVRHIDETTHGHAGNTQAAYKSTYRLYLDFCNRAYADQGLKRYEVTVAKTARFLSEKLFPISTMKNIPMHIVKDTKVFMHRSVIQAYGIPIEGEGLRGTFDFALYLKALAEEI</sequence>
<accession>A0AAD4D229</accession>
<organism evidence="2 3">
    <name type="scientific">Linnemannia exigua</name>
    <dbReference type="NCBI Taxonomy" id="604196"/>
    <lineage>
        <taxon>Eukaryota</taxon>
        <taxon>Fungi</taxon>
        <taxon>Fungi incertae sedis</taxon>
        <taxon>Mucoromycota</taxon>
        <taxon>Mortierellomycotina</taxon>
        <taxon>Mortierellomycetes</taxon>
        <taxon>Mortierellales</taxon>
        <taxon>Mortierellaceae</taxon>
        <taxon>Linnemannia</taxon>
    </lineage>
</organism>
<evidence type="ECO:0000256" key="1">
    <source>
        <dbReference type="SAM" id="MobiDB-lite"/>
    </source>
</evidence>
<dbReference type="AlphaFoldDB" id="A0AAD4D229"/>
<evidence type="ECO:0000313" key="2">
    <source>
        <dbReference type="EMBL" id="KAG0250528.1"/>
    </source>
</evidence>
<gene>
    <name evidence="2" type="ORF">BGZ95_007171</name>
</gene>
<name>A0AAD4D229_9FUNG</name>
<comment type="caution">
    <text evidence="2">The sequence shown here is derived from an EMBL/GenBank/DDBJ whole genome shotgun (WGS) entry which is preliminary data.</text>
</comment>
<keyword evidence="3" id="KW-1185">Reference proteome</keyword>
<dbReference type="EMBL" id="JAAAIL010003451">
    <property type="protein sequence ID" value="KAG0250528.1"/>
    <property type="molecule type" value="Genomic_DNA"/>
</dbReference>
<protein>
    <submittedName>
        <fullName evidence="2">Uncharacterized protein</fullName>
    </submittedName>
</protein>
<reference evidence="2" key="1">
    <citation type="journal article" date="2020" name="Fungal Divers.">
        <title>Resolving the Mortierellaceae phylogeny through synthesis of multi-gene phylogenetics and phylogenomics.</title>
        <authorList>
            <person name="Vandepol N."/>
            <person name="Liber J."/>
            <person name="Desiro A."/>
            <person name="Na H."/>
            <person name="Kennedy M."/>
            <person name="Barry K."/>
            <person name="Grigoriev I.V."/>
            <person name="Miller A.N."/>
            <person name="O'Donnell K."/>
            <person name="Stajich J.E."/>
            <person name="Bonito G."/>
        </authorList>
    </citation>
    <scope>NUCLEOTIDE SEQUENCE</scope>
    <source>
        <strain evidence="2">NRRL 28262</strain>
    </source>
</reference>
<proteinExistence type="predicted"/>
<dbReference type="Proteomes" id="UP001194580">
    <property type="component" value="Unassembled WGS sequence"/>
</dbReference>